<gene>
    <name evidence="1" type="ORF">JHL16_03370</name>
</gene>
<comment type="caution">
    <text evidence="1">The sequence shown here is derived from an EMBL/GenBank/DDBJ whole genome shotgun (WGS) entry which is preliminary data.</text>
</comment>
<sequence length="210" mass="22915">MTASLITLVTIGLVQLLAVISPGPSFLITAQTAVARSRLDGIKIAFGLGAGTVVWASAALLGLNALFRLHHWLFVGMKVAGALFLLWIAFQIFRHANAPIEMGESNGEAMRRNPFVRGFLTQISNPKVAVFFGSIFVAMLPQDVPTWMMLALLAIVTTNEVVWYVLVALCFGSAPVRRFYIGAKKWIDRVTGLFLGALSLRILWQARDAA</sequence>
<accession>A0ACC5QYE4</accession>
<dbReference type="Proteomes" id="UP000616151">
    <property type="component" value="Unassembled WGS sequence"/>
</dbReference>
<evidence type="ECO:0000313" key="2">
    <source>
        <dbReference type="Proteomes" id="UP000616151"/>
    </source>
</evidence>
<protein>
    <submittedName>
        <fullName evidence="1">LysE family transporter</fullName>
    </submittedName>
</protein>
<keyword evidence="2" id="KW-1185">Reference proteome</keyword>
<evidence type="ECO:0000313" key="1">
    <source>
        <dbReference type="EMBL" id="MBK1865380.1"/>
    </source>
</evidence>
<dbReference type="EMBL" id="JAENHL010000004">
    <property type="protein sequence ID" value="MBK1865380.1"/>
    <property type="molecule type" value="Genomic_DNA"/>
</dbReference>
<name>A0ACC5QYE4_9HYPH</name>
<reference evidence="1" key="1">
    <citation type="submission" date="2021-01" db="EMBL/GenBank/DDBJ databases">
        <authorList>
            <person name="Sun Q."/>
        </authorList>
    </citation>
    <scope>NUCLEOTIDE SEQUENCE</scope>
    <source>
        <strain evidence="1">YIM B02566</strain>
    </source>
</reference>
<proteinExistence type="predicted"/>
<organism evidence="1 2">
    <name type="scientific">Taklimakanibacter albus</name>
    <dbReference type="NCBI Taxonomy" id="2800327"/>
    <lineage>
        <taxon>Bacteria</taxon>
        <taxon>Pseudomonadati</taxon>
        <taxon>Pseudomonadota</taxon>
        <taxon>Alphaproteobacteria</taxon>
        <taxon>Hyphomicrobiales</taxon>
        <taxon>Aestuariivirgaceae</taxon>
        <taxon>Taklimakanibacter</taxon>
    </lineage>
</organism>